<keyword evidence="3" id="KW-1185">Reference proteome</keyword>
<evidence type="ECO:0000259" key="1">
    <source>
        <dbReference type="Pfam" id="PF13240"/>
    </source>
</evidence>
<reference evidence="2 3" key="1">
    <citation type="submission" date="2024-03" db="EMBL/GenBank/DDBJ databases">
        <title>Human intestinal bacterial collection.</title>
        <authorList>
            <person name="Pauvert C."/>
            <person name="Hitch T.C.A."/>
            <person name="Clavel T."/>
        </authorList>
    </citation>
    <scope>NUCLEOTIDE SEQUENCE [LARGE SCALE GENOMIC DNA]</scope>
    <source>
        <strain evidence="2 3">CLA-JM-H11</strain>
    </source>
</reference>
<sequence>MISFDKLKESAATLADGAARVTEDLVQKGKKQVDQLALENKLAKAQRQLGALVYSLRKNGETNEELIDRYVQVVAQVEAELAALAQLPKEEQPQPQQTVTTYCPQCGAEVDPGAIFCPRCGNGL</sequence>
<proteinExistence type="predicted"/>
<dbReference type="Proteomes" id="UP001477672">
    <property type="component" value="Unassembled WGS sequence"/>
</dbReference>
<dbReference type="InterPro" id="IPR026870">
    <property type="entry name" value="Zinc_ribbon_dom"/>
</dbReference>
<dbReference type="EMBL" id="JBBMFA010000069">
    <property type="protein sequence ID" value="MEQ2519794.1"/>
    <property type="molecule type" value="Genomic_DNA"/>
</dbReference>
<evidence type="ECO:0000313" key="3">
    <source>
        <dbReference type="Proteomes" id="UP001477672"/>
    </source>
</evidence>
<comment type="caution">
    <text evidence="2">The sequence shown here is derived from an EMBL/GenBank/DDBJ whole genome shotgun (WGS) entry which is preliminary data.</text>
</comment>
<accession>A0ABV1GDF0</accession>
<protein>
    <submittedName>
        <fullName evidence="2">Zinc ribbon domain-containing protein</fullName>
    </submittedName>
</protein>
<name>A0ABV1GDF0_9FIRM</name>
<dbReference type="RefSeq" id="WP_349215229.1">
    <property type="nucleotide sequence ID" value="NZ_JBBMFA010000069.1"/>
</dbReference>
<organism evidence="2 3">
    <name type="scientific">Ruthenibacterium intestinale</name>
    <dbReference type="NCBI Taxonomy" id="3133163"/>
    <lineage>
        <taxon>Bacteria</taxon>
        <taxon>Bacillati</taxon>
        <taxon>Bacillota</taxon>
        <taxon>Clostridia</taxon>
        <taxon>Eubacteriales</taxon>
        <taxon>Oscillospiraceae</taxon>
        <taxon>Ruthenibacterium</taxon>
    </lineage>
</organism>
<dbReference type="Pfam" id="PF13240">
    <property type="entry name" value="Zn_Ribbon_1"/>
    <property type="match status" value="1"/>
</dbReference>
<gene>
    <name evidence="2" type="ORF">WMO24_05020</name>
</gene>
<evidence type="ECO:0000313" key="2">
    <source>
        <dbReference type="EMBL" id="MEQ2519794.1"/>
    </source>
</evidence>
<feature type="domain" description="Zinc-ribbon" evidence="1">
    <location>
        <begin position="102"/>
        <end position="123"/>
    </location>
</feature>